<dbReference type="NCBIfam" id="TIGR00778">
    <property type="entry name" value="ahpD_dom"/>
    <property type="match status" value="1"/>
</dbReference>
<dbReference type="Proteomes" id="UP000259465">
    <property type="component" value="Chromosome"/>
</dbReference>
<accession>A0AAD0W7I0</accession>
<dbReference type="Pfam" id="PF02627">
    <property type="entry name" value="CMD"/>
    <property type="match status" value="1"/>
</dbReference>
<dbReference type="AlphaFoldDB" id="A0AAD0W7I0"/>
<dbReference type="RefSeq" id="WP_019104277.1">
    <property type="nucleotide sequence ID" value="NZ_CP031968.1"/>
</dbReference>
<name>A0AAD0W7I0_9NEIS</name>
<dbReference type="PANTHER" id="PTHR34846:SF10">
    <property type="entry name" value="CYTOPLASMIC PROTEIN"/>
    <property type="match status" value="1"/>
</dbReference>
<reference evidence="2 3" key="1">
    <citation type="submission" date="2018-08" db="EMBL/GenBank/DDBJ databases">
        <title>Complete genome sequence of JP2-74.</title>
        <authorList>
            <person name="Wu L."/>
        </authorList>
    </citation>
    <scope>NUCLEOTIDE SEQUENCE [LARGE SCALE GENOMIC DNA]</scope>
    <source>
        <strain evidence="2 3">JP2-74</strain>
    </source>
</reference>
<dbReference type="KEGG" id="crz:D1345_00190"/>
<dbReference type="Gene3D" id="1.20.1290.10">
    <property type="entry name" value="AhpD-like"/>
    <property type="match status" value="1"/>
</dbReference>
<dbReference type="PANTHER" id="PTHR34846">
    <property type="entry name" value="4-CARBOXYMUCONOLACTONE DECARBOXYLASE FAMILY PROTEIN (AFU_ORTHOLOGUE AFUA_6G11590)"/>
    <property type="match status" value="1"/>
</dbReference>
<dbReference type="SUPFAM" id="SSF69118">
    <property type="entry name" value="AhpD-like"/>
    <property type="match status" value="1"/>
</dbReference>
<keyword evidence="3" id="KW-1185">Reference proteome</keyword>
<dbReference type="EMBL" id="CP031968">
    <property type="protein sequence ID" value="AXT44723.1"/>
    <property type="molecule type" value="Genomic_DNA"/>
</dbReference>
<dbReference type="GO" id="GO:0051920">
    <property type="term" value="F:peroxiredoxin activity"/>
    <property type="evidence" value="ECO:0007669"/>
    <property type="project" value="InterPro"/>
</dbReference>
<dbReference type="InterPro" id="IPR004675">
    <property type="entry name" value="AhpD_core"/>
</dbReference>
<evidence type="ECO:0000313" key="3">
    <source>
        <dbReference type="Proteomes" id="UP000259465"/>
    </source>
</evidence>
<evidence type="ECO:0000313" key="2">
    <source>
        <dbReference type="EMBL" id="AXT44723.1"/>
    </source>
</evidence>
<evidence type="ECO:0000259" key="1">
    <source>
        <dbReference type="Pfam" id="PF02627"/>
    </source>
</evidence>
<organism evidence="2 3">
    <name type="scientific">Chromobacterium rhizoryzae</name>
    <dbReference type="NCBI Taxonomy" id="1778675"/>
    <lineage>
        <taxon>Bacteria</taxon>
        <taxon>Pseudomonadati</taxon>
        <taxon>Pseudomonadota</taxon>
        <taxon>Betaproteobacteria</taxon>
        <taxon>Neisseriales</taxon>
        <taxon>Chromobacteriaceae</taxon>
        <taxon>Chromobacterium</taxon>
    </lineage>
</organism>
<protein>
    <submittedName>
        <fullName evidence="2">Carboxymuconolactone decarboxylase family protein</fullName>
    </submittedName>
</protein>
<dbReference type="GeneID" id="58557741"/>
<dbReference type="InterPro" id="IPR029032">
    <property type="entry name" value="AhpD-like"/>
</dbReference>
<gene>
    <name evidence="2" type="ORF">D1345_00190</name>
</gene>
<proteinExistence type="predicted"/>
<dbReference type="InterPro" id="IPR003779">
    <property type="entry name" value="CMD-like"/>
</dbReference>
<sequence>MSSLRLAYYELSPELLQGFRLVKQGLEKSVLGLPLIELIYLRVSQINGCSFCLNMHTKALREREESDRRLAELAGWRVSAQFSEREKAALEWAEALTYVVDSHADDAAYLPLKAHFSDQEISDLTFAIALMNGMNRLAVGMRQ</sequence>
<feature type="domain" description="Carboxymuconolactone decarboxylase-like" evidence="1">
    <location>
        <begin position="13"/>
        <end position="95"/>
    </location>
</feature>